<gene>
    <name evidence="2" type="ORF">CRG98_029800</name>
</gene>
<dbReference type="Proteomes" id="UP000233551">
    <property type="component" value="Unassembled WGS sequence"/>
</dbReference>
<protein>
    <submittedName>
        <fullName evidence="2">Uncharacterized protein</fullName>
    </submittedName>
</protein>
<dbReference type="AlphaFoldDB" id="A0A2I0J1D5"/>
<reference evidence="2 3" key="1">
    <citation type="submission" date="2017-11" db="EMBL/GenBank/DDBJ databases">
        <title>De-novo sequencing of pomegranate (Punica granatum L.) genome.</title>
        <authorList>
            <person name="Akparov Z."/>
            <person name="Amiraslanov A."/>
            <person name="Hajiyeva S."/>
            <person name="Abbasov M."/>
            <person name="Kaur K."/>
            <person name="Hamwieh A."/>
            <person name="Solovyev V."/>
            <person name="Salamov A."/>
            <person name="Braich B."/>
            <person name="Kosarev P."/>
            <person name="Mahmoud A."/>
            <person name="Hajiyev E."/>
            <person name="Babayeva S."/>
            <person name="Izzatullayeva V."/>
            <person name="Mammadov A."/>
            <person name="Mammadov A."/>
            <person name="Sharifova S."/>
            <person name="Ojaghi J."/>
            <person name="Eynullazada K."/>
            <person name="Bayramov B."/>
            <person name="Abdulazimova A."/>
            <person name="Shahmuradov I."/>
        </authorList>
    </citation>
    <scope>NUCLEOTIDE SEQUENCE [LARGE SCALE GENOMIC DNA]</scope>
    <source>
        <strain evidence="3">cv. AG2017</strain>
        <tissue evidence="2">Leaf</tissue>
    </source>
</reference>
<evidence type="ECO:0000256" key="1">
    <source>
        <dbReference type="SAM" id="MobiDB-lite"/>
    </source>
</evidence>
<evidence type="ECO:0000313" key="3">
    <source>
        <dbReference type="Proteomes" id="UP000233551"/>
    </source>
</evidence>
<proteinExistence type="predicted"/>
<name>A0A2I0J1D5_PUNGR</name>
<feature type="region of interest" description="Disordered" evidence="1">
    <location>
        <begin position="240"/>
        <end position="268"/>
    </location>
</feature>
<keyword evidence="3" id="KW-1185">Reference proteome</keyword>
<accession>A0A2I0J1D5</accession>
<feature type="compositionally biased region" description="Basic and acidic residues" evidence="1">
    <location>
        <begin position="155"/>
        <end position="164"/>
    </location>
</feature>
<feature type="region of interest" description="Disordered" evidence="1">
    <location>
        <begin position="155"/>
        <end position="178"/>
    </location>
</feature>
<sequence>MTRALPPPTPAGALPTHSGEIPPPVPTPEAQASSPTKVDLNPWVPSTHAPEGIEAPAMHEPTSQPANVLPPSMTLSAANPLPPSDPTTLVPPAPVYAAPPPMVFPDSLAGVALDWYMSLKAADIPTWADLSSKFIDQYRKKLDIGVKLGKIEGPAEKKEGESSKKAATGTPSAGNRRGRDAFVNAVKSGRQAPQQYSINYTPAPPATQAYAPPPMHYQQQLPAQQVYYFASPASFPSAVPQQYAHNYDPAPPPIQQSRPPASRTPQPKLRERIQQMTDDKQLTFNAVKPPNVQSNPLPDHGSSSGPSINMIGVCAIGEYETGQEALAPFVIEYVPAETDVGVMGVTRSGRVYENLEAANKGKAPAAVLEIALEATPIPQKKVTEEEAEAFMKIIKSNIMKRS</sequence>
<comment type="caution">
    <text evidence="2">The sequence shown here is derived from an EMBL/GenBank/DDBJ whole genome shotgun (WGS) entry which is preliminary data.</text>
</comment>
<feature type="compositionally biased region" description="Pro residues" evidence="1">
    <location>
        <begin position="1"/>
        <end position="10"/>
    </location>
</feature>
<evidence type="ECO:0000313" key="2">
    <source>
        <dbReference type="EMBL" id="PKI49823.1"/>
    </source>
</evidence>
<organism evidence="2 3">
    <name type="scientific">Punica granatum</name>
    <name type="common">Pomegranate</name>
    <dbReference type="NCBI Taxonomy" id="22663"/>
    <lineage>
        <taxon>Eukaryota</taxon>
        <taxon>Viridiplantae</taxon>
        <taxon>Streptophyta</taxon>
        <taxon>Embryophyta</taxon>
        <taxon>Tracheophyta</taxon>
        <taxon>Spermatophyta</taxon>
        <taxon>Magnoliopsida</taxon>
        <taxon>eudicotyledons</taxon>
        <taxon>Gunneridae</taxon>
        <taxon>Pentapetalae</taxon>
        <taxon>rosids</taxon>
        <taxon>malvids</taxon>
        <taxon>Myrtales</taxon>
        <taxon>Lythraceae</taxon>
        <taxon>Punica</taxon>
    </lineage>
</organism>
<dbReference type="EMBL" id="PGOL01002196">
    <property type="protein sequence ID" value="PKI49823.1"/>
    <property type="molecule type" value="Genomic_DNA"/>
</dbReference>
<feature type="region of interest" description="Disordered" evidence="1">
    <location>
        <begin position="1"/>
        <end position="86"/>
    </location>
</feature>